<evidence type="ECO:0000256" key="1">
    <source>
        <dbReference type="SAM" id="SignalP"/>
    </source>
</evidence>
<feature type="chain" id="PRO_5037612429" evidence="1">
    <location>
        <begin position="23"/>
        <end position="503"/>
    </location>
</feature>
<protein>
    <submittedName>
        <fullName evidence="3">PKD domain-containing protein</fullName>
    </submittedName>
</protein>
<accession>A0A934WWS2</accession>
<comment type="caution">
    <text evidence="3">The sequence shown here is derived from an EMBL/GenBank/DDBJ whole genome shotgun (WGS) entry which is preliminary data.</text>
</comment>
<dbReference type="InterPro" id="IPR035986">
    <property type="entry name" value="PKD_dom_sf"/>
</dbReference>
<dbReference type="PROSITE" id="PS51257">
    <property type="entry name" value="PROKAR_LIPOPROTEIN"/>
    <property type="match status" value="1"/>
</dbReference>
<evidence type="ECO:0000259" key="2">
    <source>
        <dbReference type="PROSITE" id="PS50093"/>
    </source>
</evidence>
<organism evidence="3 4">
    <name type="scientific">Marivirga aurantiaca</name>
    <dbReference type="NCBI Taxonomy" id="2802615"/>
    <lineage>
        <taxon>Bacteria</taxon>
        <taxon>Pseudomonadati</taxon>
        <taxon>Bacteroidota</taxon>
        <taxon>Cytophagia</taxon>
        <taxon>Cytophagales</taxon>
        <taxon>Marivirgaceae</taxon>
        <taxon>Marivirga</taxon>
    </lineage>
</organism>
<dbReference type="AlphaFoldDB" id="A0A934WWS2"/>
<dbReference type="Pfam" id="PF18911">
    <property type="entry name" value="PKD_4"/>
    <property type="match status" value="1"/>
</dbReference>
<dbReference type="EMBL" id="JAEQBW010000001">
    <property type="protein sequence ID" value="MBK6264300.1"/>
    <property type="molecule type" value="Genomic_DNA"/>
</dbReference>
<keyword evidence="1" id="KW-0732">Signal</keyword>
<feature type="signal peptide" evidence="1">
    <location>
        <begin position="1"/>
        <end position="22"/>
    </location>
</feature>
<evidence type="ECO:0000313" key="4">
    <source>
        <dbReference type="Proteomes" id="UP000611723"/>
    </source>
</evidence>
<dbReference type="SMART" id="SM00089">
    <property type="entry name" value="PKD"/>
    <property type="match status" value="1"/>
</dbReference>
<dbReference type="InterPro" id="IPR013783">
    <property type="entry name" value="Ig-like_fold"/>
</dbReference>
<dbReference type="InterPro" id="IPR022409">
    <property type="entry name" value="PKD/Chitinase_dom"/>
</dbReference>
<dbReference type="PROSITE" id="PS50093">
    <property type="entry name" value="PKD"/>
    <property type="match status" value="1"/>
</dbReference>
<name>A0A934WWS2_9BACT</name>
<sequence>MIMKKTIYQLGLWSLILALVFACEEDPVEAEEPTASFQYEIGETDFLTVTFENFSKNYESSSWDFGDGSEGSTEENPVHTYEAAGTYDVKLTVTASSGETAERTESVEVTDPLAAERALIGEDGKTWQLLADPSTGLNAIQVGPESRSEIWFAVGGTGNQVVDPCVRSCIFDDTWTFKTDGTYTFENNGDFWAEGGVWPEEQVGCFDATVEGSFTGIDGADLSGWDSGTHEFTYDAANQTITINGGFIGLSKVATNQEVLEPQETVIYDVIKLIDSNVDTLVLETKLEEVGGYWQFTLVSYDNPADEVVVEACEPTECTPLEAISPDLISHSFASNDASEWNLMQPITSNSGIELGVDDPTDASAPKVGKFIRTAQQFQELQFKLDPANAINFESLTTITMDVYLPSTNDYSGDLTDNVFIGFGATECPPNWWEDLHQYEEMAIEKDTWVTVTFQLDNPSTVLAPDNGATVYDRNDLDMIYIQIGGGDHTVEAEFFVRNFSIE</sequence>
<dbReference type="Gene3D" id="2.60.120.260">
    <property type="entry name" value="Galactose-binding domain-like"/>
    <property type="match status" value="1"/>
</dbReference>
<reference evidence="3" key="1">
    <citation type="submission" date="2021-01" db="EMBL/GenBank/DDBJ databases">
        <title>Marivirga aurantiaca sp. nov., isolated from intertidal surface sediments.</title>
        <authorList>
            <person name="Zhang M."/>
        </authorList>
    </citation>
    <scope>NUCLEOTIDE SEQUENCE</scope>
    <source>
        <strain evidence="3">S37H4</strain>
    </source>
</reference>
<dbReference type="Proteomes" id="UP000611723">
    <property type="component" value="Unassembled WGS sequence"/>
</dbReference>
<dbReference type="CDD" id="cd00146">
    <property type="entry name" value="PKD"/>
    <property type="match status" value="1"/>
</dbReference>
<dbReference type="SUPFAM" id="SSF49299">
    <property type="entry name" value="PKD domain"/>
    <property type="match status" value="1"/>
</dbReference>
<gene>
    <name evidence="3" type="ORF">JKA74_04570</name>
</gene>
<keyword evidence="4" id="KW-1185">Reference proteome</keyword>
<dbReference type="Gene3D" id="2.60.40.10">
    <property type="entry name" value="Immunoglobulins"/>
    <property type="match status" value="1"/>
</dbReference>
<proteinExistence type="predicted"/>
<evidence type="ECO:0000313" key="3">
    <source>
        <dbReference type="EMBL" id="MBK6264300.1"/>
    </source>
</evidence>
<dbReference type="InterPro" id="IPR000601">
    <property type="entry name" value="PKD_dom"/>
</dbReference>
<feature type="domain" description="PKD" evidence="2">
    <location>
        <begin position="63"/>
        <end position="116"/>
    </location>
</feature>